<evidence type="ECO:0000256" key="2">
    <source>
        <dbReference type="ARBA" id="ARBA00005254"/>
    </source>
</evidence>
<dbReference type="Gene3D" id="1.10.12.10">
    <property type="entry name" value="Lyase 2-enoyl-coa Hydratase, Chain A, domain 2"/>
    <property type="match status" value="1"/>
</dbReference>
<dbReference type="PANTHER" id="PTHR43684:SF1">
    <property type="entry name" value="ENOYL-COA DELTA ISOMERASE 2"/>
    <property type="match status" value="1"/>
</dbReference>
<reference evidence="5 6" key="1">
    <citation type="submission" date="2016-03" db="EMBL/GenBank/DDBJ databases">
        <authorList>
            <consortium name="Pathogen Informatics"/>
        </authorList>
    </citation>
    <scope>NUCLEOTIDE SEQUENCE [LARGE SCALE GENOMIC DNA]</scope>
    <source>
        <strain evidence="5 6">NCTC13364</strain>
    </source>
</reference>
<evidence type="ECO:0000313" key="5">
    <source>
        <dbReference type="EMBL" id="SAI22004.1"/>
    </source>
</evidence>
<name>A0A157NLU5_9BORD</name>
<dbReference type="InterPro" id="IPR029045">
    <property type="entry name" value="ClpP/crotonase-like_dom_sf"/>
</dbReference>
<evidence type="ECO:0000256" key="1">
    <source>
        <dbReference type="ARBA" id="ARBA00004275"/>
    </source>
</evidence>
<keyword evidence="5" id="KW-0456">Lyase</keyword>
<dbReference type="Proteomes" id="UP000077037">
    <property type="component" value="Unassembled WGS sequence"/>
</dbReference>
<dbReference type="InterPro" id="IPR051053">
    <property type="entry name" value="ECH/Chromodomain_protein"/>
</dbReference>
<dbReference type="OrthoDB" id="9797151at2"/>
<organism evidence="5 6">
    <name type="scientific">Bordetella ansorpii</name>
    <dbReference type="NCBI Taxonomy" id="288768"/>
    <lineage>
        <taxon>Bacteria</taxon>
        <taxon>Pseudomonadati</taxon>
        <taxon>Pseudomonadota</taxon>
        <taxon>Betaproteobacteria</taxon>
        <taxon>Burkholderiales</taxon>
        <taxon>Alcaligenaceae</taxon>
        <taxon>Bordetella</taxon>
    </lineage>
</organism>
<dbReference type="AlphaFoldDB" id="A0A157NLU5"/>
<comment type="similarity">
    <text evidence="2">Belongs to the enoyl-CoA hydratase/isomerase family.</text>
</comment>
<dbReference type="Gene3D" id="3.90.226.10">
    <property type="entry name" value="2-enoyl-CoA Hydratase, Chain A, domain 1"/>
    <property type="match status" value="1"/>
</dbReference>
<protein>
    <submittedName>
        <fullName evidence="5">Enoyl-CoA hydratase/isomerase</fullName>
        <ecNumber evidence="5">4.2.1.17</ecNumber>
    </submittedName>
</protein>
<proteinExistence type="inferred from homology"/>
<dbReference type="RefSeq" id="WP_066410630.1">
    <property type="nucleotide sequence ID" value="NZ_FKBS01000014.1"/>
</dbReference>
<accession>A0A157NLU5</accession>
<evidence type="ECO:0000256" key="4">
    <source>
        <dbReference type="ARBA" id="ARBA00023235"/>
    </source>
</evidence>
<evidence type="ECO:0000313" key="6">
    <source>
        <dbReference type="Proteomes" id="UP000077037"/>
    </source>
</evidence>
<keyword evidence="4 5" id="KW-0413">Isomerase</keyword>
<dbReference type="GO" id="GO:0004165">
    <property type="term" value="F:delta(3)-delta(2)-enoyl-CoA isomerase activity"/>
    <property type="evidence" value="ECO:0007669"/>
    <property type="project" value="UniProtKB-ARBA"/>
</dbReference>
<comment type="subcellular location">
    <subcellularLocation>
        <location evidence="1">Peroxisome</location>
    </subcellularLocation>
</comment>
<dbReference type="EC" id="4.2.1.17" evidence="5"/>
<dbReference type="SUPFAM" id="SSF52096">
    <property type="entry name" value="ClpP/crotonase"/>
    <property type="match status" value="1"/>
</dbReference>
<gene>
    <name evidence="5" type="primary">echA8_9</name>
    <name evidence="5" type="ORF">SAMEA1982600_01761</name>
</gene>
<evidence type="ECO:0000256" key="3">
    <source>
        <dbReference type="ARBA" id="ARBA00023140"/>
    </source>
</evidence>
<dbReference type="GO" id="GO:0004300">
    <property type="term" value="F:enoyl-CoA hydratase activity"/>
    <property type="evidence" value="ECO:0007669"/>
    <property type="project" value="UniProtKB-EC"/>
</dbReference>
<dbReference type="PANTHER" id="PTHR43684">
    <property type="match status" value="1"/>
</dbReference>
<dbReference type="InterPro" id="IPR014748">
    <property type="entry name" value="Enoyl-CoA_hydra_C"/>
</dbReference>
<dbReference type="CDD" id="cd06558">
    <property type="entry name" value="crotonase-like"/>
    <property type="match status" value="1"/>
</dbReference>
<dbReference type="Pfam" id="PF00378">
    <property type="entry name" value="ECH_1"/>
    <property type="match status" value="1"/>
</dbReference>
<dbReference type="InterPro" id="IPR001753">
    <property type="entry name" value="Enoyl-CoA_hydra/iso"/>
</dbReference>
<sequence length="254" mass="26477">MNAPAEDTGVVSAREGAVLTLTINRPERRNALHLAAYGELTVQLKRANDDPGLAAVILTGAGTHFTAGNDLRDFQAQPNRPAGDSAGLAFLRALIDLDVPVIAAVEGYAIGVGVTLLQHCDFVHAADNATLRMPFTSLGLCPEGGSSLMMARLAGARKAAQWLLLGKAIDAREACEAGLVTSVTPAGGALAAAQATAAQLAALPAGSLRISKSLMRRADRAALHDTLSVEADAFRQRLATPEAQQAFAKFFEKK</sequence>
<dbReference type="EMBL" id="FKBS01000014">
    <property type="protein sequence ID" value="SAI22004.1"/>
    <property type="molecule type" value="Genomic_DNA"/>
</dbReference>
<keyword evidence="3" id="KW-0576">Peroxisome</keyword>